<dbReference type="Gene3D" id="2.60.40.10">
    <property type="entry name" value="Immunoglobulins"/>
    <property type="match status" value="2"/>
</dbReference>
<evidence type="ECO:0000313" key="3">
    <source>
        <dbReference type="Proteomes" id="UP000468707"/>
    </source>
</evidence>
<feature type="chain" id="PRO_5026257148" description="Cadherin domain-containing protein" evidence="1">
    <location>
        <begin position="24"/>
        <end position="727"/>
    </location>
</feature>
<gene>
    <name evidence="2" type="ORF">GTK07_16685</name>
</gene>
<dbReference type="EMBL" id="JAAAMI010000010">
    <property type="protein sequence ID" value="NDV44966.1"/>
    <property type="molecule type" value="Genomic_DNA"/>
</dbReference>
<dbReference type="InterPro" id="IPR013783">
    <property type="entry name" value="Ig-like_fold"/>
</dbReference>
<evidence type="ECO:0000313" key="2">
    <source>
        <dbReference type="EMBL" id="NDV44966.1"/>
    </source>
</evidence>
<dbReference type="AlphaFoldDB" id="A0A6I5KVT6"/>
<evidence type="ECO:0008006" key="4">
    <source>
        <dbReference type="Google" id="ProtNLM"/>
    </source>
</evidence>
<keyword evidence="1" id="KW-0732">Signal</keyword>
<sequence length="727" mass="82056">MKKYLPFQILFFFLFVISCSSDSGDPAPEPEPDVIAPTVTVQIAGSTNNTTGEPSVFSNQITINISAQDAGGVAKVEAFINNQKVGEDNSAPFQLTIDLSNYSSKIPSTGKFQDYILKIVATDTSGNEGVSEQIIHIDNELPAIANVSLSNASIINGDTNAVTFEVSDNEGLTSVKTFLNNELLQEITDEVFEININTLDLNDGNNVFKIEAVDLAQNTTNYEVNFIADNTGPEITLEAITEGSVLDTLFLMEPKVEDLFSEVTSFKISLNDALLHESTEAGQKSIEINPNDFEIGDATFKLTATDNLNNETVLQINTTVLRRLFTVQIDEGFLESSWRSFWILVSEMDGSPITYHFAQLNEENIVLHAPTEFPMDKEFMVSFIADEDHLSWVDTHMTTIQNLTRENFNSIHFTPPFGSTYSVKNVPAINFEATDDTQAQGRNFQIYHESSQQAIRVVQYQGYEQYFPNNAYLIGYQLSENTPYSYLKIGDPWNTDFTVNKNDFTTNLVKTGVIDMGNIVGAYNPSLEIFGYETDEDFENDAYHRIYMNQGQQEYGNQFAYYYPEVFNKYKHHFRVKQYNTIREGKPLTSYNVPDWIPSFTQNNSEIVINNSGIGHTVGRLFLTYGKSDGGYQNFSLIYDSSKNQTLYVPQLPEAMSALSIYDAFKNELFEVDFADLSSFDNIQSYDEYIELVIKPYKEHYETSKITDNIVDGNLFAILANWSFKYD</sequence>
<comment type="caution">
    <text evidence="2">The sequence shown here is derived from an EMBL/GenBank/DDBJ whole genome shotgun (WGS) entry which is preliminary data.</text>
</comment>
<dbReference type="PROSITE" id="PS51257">
    <property type="entry name" value="PROKAR_LIPOPROTEIN"/>
    <property type="match status" value="1"/>
</dbReference>
<dbReference type="RefSeq" id="WP_163636373.1">
    <property type="nucleotide sequence ID" value="NZ_JAAAMI010000010.1"/>
</dbReference>
<accession>A0A6I5KVT6</accession>
<dbReference type="Pfam" id="PF17957">
    <property type="entry name" value="Big_7"/>
    <property type="match status" value="1"/>
</dbReference>
<evidence type="ECO:0000256" key="1">
    <source>
        <dbReference type="SAM" id="SignalP"/>
    </source>
</evidence>
<name>A0A6I5KVT6_9FLAO</name>
<protein>
    <recommendedName>
        <fullName evidence="4">Cadherin domain-containing protein</fullName>
    </recommendedName>
</protein>
<proteinExistence type="predicted"/>
<organism evidence="2 3">
    <name type="scientific">Flagellimonas sediminis</name>
    <dbReference type="NCBI Taxonomy" id="2696468"/>
    <lineage>
        <taxon>Bacteria</taxon>
        <taxon>Pseudomonadati</taxon>
        <taxon>Bacteroidota</taxon>
        <taxon>Flavobacteriia</taxon>
        <taxon>Flavobacteriales</taxon>
        <taxon>Flavobacteriaceae</taxon>
        <taxon>Flagellimonas</taxon>
    </lineage>
</organism>
<dbReference type="Proteomes" id="UP000468707">
    <property type="component" value="Unassembled WGS sequence"/>
</dbReference>
<feature type="signal peptide" evidence="1">
    <location>
        <begin position="1"/>
        <end position="23"/>
    </location>
</feature>
<reference evidence="2 3" key="1">
    <citation type="submission" date="2020-01" db="EMBL/GenBank/DDBJ databases">
        <title>Muricauda sediminis sp.nov. 40Bstr401.</title>
        <authorList>
            <person name="Xue Z."/>
            <person name="Zhu S."/>
            <person name="Ren N."/>
            <person name="Chen T."/>
            <person name="Chen X."/>
            <person name="Chen J."/>
            <person name="Yang J."/>
        </authorList>
    </citation>
    <scope>NUCLEOTIDE SEQUENCE [LARGE SCALE GENOMIC DNA]</scope>
    <source>
        <strain evidence="2 3">40Bstr401</strain>
    </source>
</reference>
<keyword evidence="3" id="KW-1185">Reference proteome</keyword>